<protein>
    <submittedName>
        <fullName evidence="1">Uncharacterized protein</fullName>
    </submittedName>
</protein>
<reference evidence="1 2" key="2">
    <citation type="journal article" date="2012" name="Stand. Genomic Sci.">
        <title>Complete Genome Sequence of Clostridium clariflavum DSM 19732.</title>
        <authorList>
            <person name="Izquierdo J.A."/>
            <person name="Goodwin L."/>
            <person name="Davenport K.W."/>
            <person name="Teshima H."/>
            <person name="Bruce D."/>
            <person name="Detter C."/>
            <person name="Tapia R."/>
            <person name="Han S."/>
            <person name="Land M."/>
            <person name="Hauser L."/>
            <person name="Jeffries C.D."/>
            <person name="Han J."/>
            <person name="Pitluck S."/>
            <person name="Nolan M."/>
            <person name="Chen A."/>
            <person name="Huntemann M."/>
            <person name="Mavromatis K."/>
            <person name="Mikhailova N."/>
            <person name="Liolios K."/>
            <person name="Woyke T."/>
            <person name="Lynd L.R."/>
        </authorList>
    </citation>
    <scope>NUCLEOTIDE SEQUENCE [LARGE SCALE GENOMIC DNA]</scope>
    <source>
        <strain evidence="2">DSM 19732 / NBRC 101661 / EBR45</strain>
    </source>
</reference>
<dbReference type="KEGG" id="ccl:Clocl_2702"/>
<name>G8M2A2_ACECE</name>
<accession>G8M2A2</accession>
<dbReference type="HOGENOM" id="CLU_1852329_0_0_9"/>
<dbReference type="EMBL" id="CP003065">
    <property type="protein sequence ID" value="AEV69261.1"/>
    <property type="molecule type" value="Genomic_DNA"/>
</dbReference>
<sequence>MVHNQCGDSARVDDEIRKSSELPVIKRGTKEWDDAVEIIRNSRRSNFRVETASDANALLKEARGNMNHYKQYSYEKIKYKKGYETHNIKNARELTVGNDLQHIKWREGKSRGHIFYDKPN</sequence>
<dbReference type="eggNOG" id="ENOG502ZJBE">
    <property type="taxonomic scope" value="Bacteria"/>
</dbReference>
<dbReference type="AlphaFoldDB" id="G8M2A2"/>
<proteinExistence type="predicted"/>
<keyword evidence="2" id="KW-1185">Reference proteome</keyword>
<dbReference type="Proteomes" id="UP000005435">
    <property type="component" value="Chromosome"/>
</dbReference>
<evidence type="ECO:0000313" key="2">
    <source>
        <dbReference type="Proteomes" id="UP000005435"/>
    </source>
</evidence>
<organism evidence="1 2">
    <name type="scientific">Acetivibrio clariflavus (strain DSM 19732 / NBRC 101661 / EBR45)</name>
    <name type="common">Clostridium clariflavum</name>
    <dbReference type="NCBI Taxonomy" id="720554"/>
    <lineage>
        <taxon>Bacteria</taxon>
        <taxon>Bacillati</taxon>
        <taxon>Bacillota</taxon>
        <taxon>Clostridia</taxon>
        <taxon>Eubacteriales</taxon>
        <taxon>Oscillospiraceae</taxon>
        <taxon>Acetivibrio</taxon>
    </lineage>
</organism>
<reference evidence="2" key="1">
    <citation type="submission" date="2011-12" db="EMBL/GenBank/DDBJ databases">
        <title>Complete sequence of Clostridium clariflavum DSM 19732.</title>
        <authorList>
            <consortium name="US DOE Joint Genome Institute"/>
            <person name="Lucas S."/>
            <person name="Han J."/>
            <person name="Lapidus A."/>
            <person name="Cheng J.-F."/>
            <person name="Goodwin L."/>
            <person name="Pitluck S."/>
            <person name="Peters L."/>
            <person name="Teshima H."/>
            <person name="Detter J.C."/>
            <person name="Han C."/>
            <person name="Tapia R."/>
            <person name="Land M."/>
            <person name="Hauser L."/>
            <person name="Kyrpides N."/>
            <person name="Ivanova N."/>
            <person name="Pagani I."/>
            <person name="Kitzmiller T."/>
            <person name="Lynd L."/>
            <person name="Izquierdo J."/>
            <person name="Woyke T."/>
        </authorList>
    </citation>
    <scope>NUCLEOTIDE SEQUENCE [LARGE SCALE GENOMIC DNA]</scope>
    <source>
        <strain evidence="2">DSM 19732 / NBRC 101661 / EBR45</strain>
    </source>
</reference>
<gene>
    <name evidence="1" type="ordered locus">Clocl_2702</name>
</gene>
<dbReference type="STRING" id="720554.Clocl_2702"/>
<evidence type="ECO:0000313" key="1">
    <source>
        <dbReference type="EMBL" id="AEV69261.1"/>
    </source>
</evidence>